<comment type="caution">
    <text evidence="2">The sequence shown here is derived from an EMBL/GenBank/DDBJ whole genome shotgun (WGS) entry which is preliminary data.</text>
</comment>
<evidence type="ECO:0000313" key="3">
    <source>
        <dbReference type="Proteomes" id="UP001221413"/>
    </source>
</evidence>
<dbReference type="Proteomes" id="UP001221413">
    <property type="component" value="Unassembled WGS sequence"/>
</dbReference>
<dbReference type="AlphaFoldDB" id="A0AAD6J0W8"/>
<dbReference type="EMBL" id="JAQGDS010000003">
    <property type="protein sequence ID" value="KAJ6261887.1"/>
    <property type="molecule type" value="Genomic_DNA"/>
</dbReference>
<proteinExistence type="predicted"/>
<dbReference type="Pfam" id="PF13391">
    <property type="entry name" value="HNH_2"/>
    <property type="match status" value="1"/>
</dbReference>
<protein>
    <recommendedName>
        <fullName evidence="1">HNH nuclease domain-containing protein</fullName>
    </recommendedName>
</protein>
<accession>A0AAD6J0W8</accession>
<gene>
    <name evidence="2" type="ORF">Dda_2686</name>
</gene>
<sequence length="430" mass="48258">MSRYDFQLSQYRHDLHQSAQALTFAFSSEDPTTFDDSAVKISLTTPPGGPEDIEIRTRAVLWLEKWGEATAPPPAKIKNRYASLKDVNAGVKSVVRTYDKPEFLKTLYNECPSFNGKNNLAIEIILTVICKGPTEGRLQNIATVSQILNISVFPQPDTSQAFEQLGLLADELLVCMIQPLRTFGGKTPAVRSVKSNLEDYRPALDQGTEGRLSNLRTRVMLRDDFRCVVTGMISDHLEHEIPQERIAEQNLRFTAIECAHIIPHMLNELSSRLELSSEKQQTWQLLNFYSPNLSETLKSEKIDEPQNALMLFNSAHNEFGKLRLWFTRVGETNDDNRAVYRVEAKSGRSISQSVWSKDPVVVFEAREGIPLPSAYLLALHRALAIALTVSGAGEKMDSILDDYFTPRVLAEDGSSTEILETRLRLAVACL</sequence>
<feature type="domain" description="HNH nuclease" evidence="1">
    <location>
        <begin position="227"/>
        <end position="324"/>
    </location>
</feature>
<name>A0AAD6J0W8_DREDA</name>
<dbReference type="InterPro" id="IPR003615">
    <property type="entry name" value="HNH_nuc"/>
</dbReference>
<evidence type="ECO:0000313" key="2">
    <source>
        <dbReference type="EMBL" id="KAJ6261887.1"/>
    </source>
</evidence>
<reference evidence="2" key="1">
    <citation type="submission" date="2023-01" db="EMBL/GenBank/DDBJ databases">
        <title>The chitinases involved in constricting ring structure development in the nematode-trapping fungus Drechslerella dactyloides.</title>
        <authorList>
            <person name="Wang R."/>
            <person name="Zhang L."/>
            <person name="Tang P."/>
            <person name="Li S."/>
            <person name="Liang L."/>
        </authorList>
    </citation>
    <scope>NUCLEOTIDE SEQUENCE</scope>
    <source>
        <strain evidence="2">YMF1.00031</strain>
    </source>
</reference>
<organism evidence="2 3">
    <name type="scientific">Drechslerella dactyloides</name>
    <name type="common">Nematode-trapping fungus</name>
    <name type="synonym">Arthrobotrys dactyloides</name>
    <dbReference type="NCBI Taxonomy" id="74499"/>
    <lineage>
        <taxon>Eukaryota</taxon>
        <taxon>Fungi</taxon>
        <taxon>Dikarya</taxon>
        <taxon>Ascomycota</taxon>
        <taxon>Pezizomycotina</taxon>
        <taxon>Orbiliomycetes</taxon>
        <taxon>Orbiliales</taxon>
        <taxon>Orbiliaceae</taxon>
        <taxon>Drechslerella</taxon>
    </lineage>
</organism>
<keyword evidence="3" id="KW-1185">Reference proteome</keyword>
<evidence type="ECO:0000259" key="1">
    <source>
        <dbReference type="Pfam" id="PF13391"/>
    </source>
</evidence>